<name>W9RWJ0_9ROSA</name>
<dbReference type="PANTHER" id="PTHR47481">
    <property type="match status" value="1"/>
</dbReference>
<keyword evidence="3" id="KW-1185">Reference proteome</keyword>
<protein>
    <recommendedName>
        <fullName evidence="4">CCHC-type domain-containing protein</fullName>
    </recommendedName>
</protein>
<dbReference type="eggNOG" id="KOG0017">
    <property type="taxonomic scope" value="Eukaryota"/>
</dbReference>
<evidence type="ECO:0008006" key="4">
    <source>
        <dbReference type="Google" id="ProtNLM"/>
    </source>
</evidence>
<dbReference type="Proteomes" id="UP000030645">
    <property type="component" value="Unassembled WGS sequence"/>
</dbReference>
<feature type="region of interest" description="Disordered" evidence="1">
    <location>
        <begin position="183"/>
        <end position="203"/>
    </location>
</feature>
<organism evidence="2 3">
    <name type="scientific">Morus notabilis</name>
    <dbReference type="NCBI Taxonomy" id="981085"/>
    <lineage>
        <taxon>Eukaryota</taxon>
        <taxon>Viridiplantae</taxon>
        <taxon>Streptophyta</taxon>
        <taxon>Embryophyta</taxon>
        <taxon>Tracheophyta</taxon>
        <taxon>Spermatophyta</taxon>
        <taxon>Magnoliopsida</taxon>
        <taxon>eudicotyledons</taxon>
        <taxon>Gunneridae</taxon>
        <taxon>Pentapetalae</taxon>
        <taxon>rosids</taxon>
        <taxon>fabids</taxon>
        <taxon>Rosales</taxon>
        <taxon>Moraceae</taxon>
        <taxon>Moreae</taxon>
        <taxon>Morus</taxon>
    </lineage>
</organism>
<reference evidence="3" key="1">
    <citation type="submission" date="2013-01" db="EMBL/GenBank/DDBJ databases">
        <title>Draft Genome Sequence of a Mulberry Tree, Morus notabilis C.K. Schneid.</title>
        <authorList>
            <person name="He N."/>
            <person name="Zhao S."/>
        </authorList>
    </citation>
    <scope>NUCLEOTIDE SEQUENCE</scope>
</reference>
<evidence type="ECO:0000256" key="1">
    <source>
        <dbReference type="SAM" id="MobiDB-lite"/>
    </source>
</evidence>
<dbReference type="AlphaFoldDB" id="W9RWJ0"/>
<proteinExistence type="predicted"/>
<gene>
    <name evidence="2" type="ORF">L484_012748</name>
</gene>
<evidence type="ECO:0000313" key="2">
    <source>
        <dbReference type="EMBL" id="EXB75374.1"/>
    </source>
</evidence>
<sequence length="228" mass="25325">MIWQVMFSDLDESGNLVRKPNPEYAQWMREDQLLLSWLLSSLTTPILRGVARYKTSSAVWKALELLFSVRAKARVLPLKIQLHTTRKRSMSVYDYFAKMEGISDSLALAGYEVPEEDLILSILAGLPQEYDVVVYTITHQAETGDLYVQAMVLSQSQEYIIEQQTAAIIELQSATTNLAERSGHGVVHGGRASGSQVRGRGRGRGYYSGNSKPICKICGKQGHIAVAC</sequence>
<dbReference type="STRING" id="981085.W9RWJ0"/>
<evidence type="ECO:0000313" key="3">
    <source>
        <dbReference type="Proteomes" id="UP000030645"/>
    </source>
</evidence>
<dbReference type="Pfam" id="PF14223">
    <property type="entry name" value="Retrotran_gag_2"/>
    <property type="match status" value="1"/>
</dbReference>
<dbReference type="EMBL" id="KE344677">
    <property type="protein sequence ID" value="EXB75374.1"/>
    <property type="molecule type" value="Genomic_DNA"/>
</dbReference>
<dbReference type="PANTHER" id="PTHR47481:SF31">
    <property type="entry name" value="OS01G0873500 PROTEIN"/>
    <property type="match status" value="1"/>
</dbReference>
<accession>W9RWJ0</accession>